<evidence type="ECO:0000256" key="4">
    <source>
        <dbReference type="ARBA" id="ARBA00023136"/>
    </source>
</evidence>
<dbReference type="InterPro" id="IPR018819">
    <property type="entry name" value="Nur1/Mug154"/>
</dbReference>
<dbReference type="OrthoDB" id="3363151at2759"/>
<accession>A0A9P6DST5</accession>
<dbReference type="PANTHER" id="PTHR28293:SF1">
    <property type="entry name" value="NUCLEAR RIM PROTEIN 1"/>
    <property type="match status" value="1"/>
</dbReference>
<feature type="transmembrane region" description="Helical" evidence="6">
    <location>
        <begin position="318"/>
        <end position="341"/>
    </location>
</feature>
<evidence type="ECO:0000313" key="8">
    <source>
        <dbReference type="Proteomes" id="UP000886523"/>
    </source>
</evidence>
<sequence>MRRSERLSFPNGSPATMATPTTGRLNRTPASTRQSISANVPFDWDAARNNLTPPYGTPTRAGGPARRPRPSTVGVGGGVDGIASPAKKKRIVRKASWYEWATSFYHNIVFEISLFPYNVPLPHPTTSGRAIGGVLHVTHMMVKWYGRSHALGNDNHPDDIWKSEVDWHLADDEVAPGSIWTSVVIAFLLAFSIVNALYLFTRIRSYHLHYRNELVNSTHASLISKDILDPPPPPTISQRALKLVAQSFRTAWRLVFGTSPRPEDLIPIDLQPGSNKVQQLDLWNPGDLETALFMHVSFLIYSPAHFLAWKIFSAENWFYSFFSMGLISLQMYTLVFAYTALIKDKAILSAEVLHEYDAKFVTPRLHPIKKDKSVMTHEAVMVDDWRRY</sequence>
<feature type="region of interest" description="Disordered" evidence="5">
    <location>
        <begin position="47"/>
        <end position="80"/>
    </location>
</feature>
<dbReference type="AlphaFoldDB" id="A0A9P6DST5"/>
<feature type="region of interest" description="Disordered" evidence="5">
    <location>
        <begin position="1"/>
        <end position="34"/>
    </location>
</feature>
<dbReference type="PANTHER" id="PTHR28293">
    <property type="entry name" value="NUCLEAR RIM PROTEIN 1"/>
    <property type="match status" value="1"/>
</dbReference>
<evidence type="ECO:0000256" key="6">
    <source>
        <dbReference type="SAM" id="Phobius"/>
    </source>
</evidence>
<evidence type="ECO:0000256" key="3">
    <source>
        <dbReference type="ARBA" id="ARBA00022989"/>
    </source>
</evidence>
<protein>
    <submittedName>
        <fullName evidence="7">Uncharacterized protein</fullName>
    </submittedName>
</protein>
<comment type="subcellular location">
    <subcellularLocation>
        <location evidence="1">Endomembrane system</location>
        <topology evidence="1">Multi-pass membrane protein</topology>
    </subcellularLocation>
</comment>
<evidence type="ECO:0000313" key="7">
    <source>
        <dbReference type="EMBL" id="KAF9513576.1"/>
    </source>
</evidence>
<proteinExistence type="predicted"/>
<reference evidence="7" key="1">
    <citation type="journal article" date="2020" name="Nat. Commun.">
        <title>Large-scale genome sequencing of mycorrhizal fungi provides insights into the early evolution of symbiotic traits.</title>
        <authorList>
            <person name="Miyauchi S."/>
            <person name="Kiss E."/>
            <person name="Kuo A."/>
            <person name="Drula E."/>
            <person name="Kohler A."/>
            <person name="Sanchez-Garcia M."/>
            <person name="Morin E."/>
            <person name="Andreopoulos B."/>
            <person name="Barry K.W."/>
            <person name="Bonito G."/>
            <person name="Buee M."/>
            <person name="Carver A."/>
            <person name="Chen C."/>
            <person name="Cichocki N."/>
            <person name="Clum A."/>
            <person name="Culley D."/>
            <person name="Crous P.W."/>
            <person name="Fauchery L."/>
            <person name="Girlanda M."/>
            <person name="Hayes R.D."/>
            <person name="Keri Z."/>
            <person name="LaButti K."/>
            <person name="Lipzen A."/>
            <person name="Lombard V."/>
            <person name="Magnuson J."/>
            <person name="Maillard F."/>
            <person name="Murat C."/>
            <person name="Nolan M."/>
            <person name="Ohm R.A."/>
            <person name="Pangilinan J."/>
            <person name="Pereira M.F."/>
            <person name="Perotto S."/>
            <person name="Peter M."/>
            <person name="Pfister S."/>
            <person name="Riley R."/>
            <person name="Sitrit Y."/>
            <person name="Stielow J.B."/>
            <person name="Szollosi G."/>
            <person name="Zifcakova L."/>
            <person name="Stursova M."/>
            <person name="Spatafora J.W."/>
            <person name="Tedersoo L."/>
            <person name="Vaario L.M."/>
            <person name="Yamada A."/>
            <person name="Yan M."/>
            <person name="Wang P."/>
            <person name="Xu J."/>
            <person name="Bruns T."/>
            <person name="Baldrian P."/>
            <person name="Vilgalys R."/>
            <person name="Dunand C."/>
            <person name="Henrissat B."/>
            <person name="Grigoriev I.V."/>
            <person name="Hibbett D."/>
            <person name="Nagy L.G."/>
            <person name="Martin F.M."/>
        </authorList>
    </citation>
    <scope>NUCLEOTIDE SEQUENCE</scope>
    <source>
        <strain evidence="7">UP504</strain>
    </source>
</reference>
<comment type="caution">
    <text evidence="7">The sequence shown here is derived from an EMBL/GenBank/DDBJ whole genome shotgun (WGS) entry which is preliminary data.</text>
</comment>
<keyword evidence="4 6" id="KW-0472">Membrane</keyword>
<gene>
    <name evidence="7" type="ORF">BS47DRAFT_1329438</name>
</gene>
<keyword evidence="3 6" id="KW-1133">Transmembrane helix</keyword>
<dbReference type="Proteomes" id="UP000886523">
    <property type="component" value="Unassembled WGS sequence"/>
</dbReference>
<name>A0A9P6DST5_9AGAM</name>
<evidence type="ECO:0000256" key="2">
    <source>
        <dbReference type="ARBA" id="ARBA00022692"/>
    </source>
</evidence>
<feature type="transmembrane region" description="Helical" evidence="6">
    <location>
        <begin position="179"/>
        <end position="201"/>
    </location>
</feature>
<dbReference type="GO" id="GO:0007096">
    <property type="term" value="P:regulation of exit from mitosis"/>
    <property type="evidence" value="ECO:0007669"/>
    <property type="project" value="TreeGrafter"/>
</dbReference>
<dbReference type="Pfam" id="PF10332">
    <property type="entry name" value="DUF2418"/>
    <property type="match status" value="1"/>
</dbReference>
<feature type="compositionally biased region" description="Polar residues" evidence="5">
    <location>
        <begin position="10"/>
        <end position="34"/>
    </location>
</feature>
<evidence type="ECO:0000256" key="1">
    <source>
        <dbReference type="ARBA" id="ARBA00004127"/>
    </source>
</evidence>
<dbReference type="EMBL" id="MU128970">
    <property type="protein sequence ID" value="KAF9513576.1"/>
    <property type="molecule type" value="Genomic_DNA"/>
</dbReference>
<dbReference type="GO" id="GO:0012505">
    <property type="term" value="C:endomembrane system"/>
    <property type="evidence" value="ECO:0007669"/>
    <property type="project" value="UniProtKB-SubCell"/>
</dbReference>
<dbReference type="GO" id="GO:0043007">
    <property type="term" value="P:maintenance of rDNA"/>
    <property type="evidence" value="ECO:0007669"/>
    <property type="project" value="TreeGrafter"/>
</dbReference>
<organism evidence="7 8">
    <name type="scientific">Hydnum rufescens UP504</name>
    <dbReference type="NCBI Taxonomy" id="1448309"/>
    <lineage>
        <taxon>Eukaryota</taxon>
        <taxon>Fungi</taxon>
        <taxon>Dikarya</taxon>
        <taxon>Basidiomycota</taxon>
        <taxon>Agaricomycotina</taxon>
        <taxon>Agaricomycetes</taxon>
        <taxon>Cantharellales</taxon>
        <taxon>Hydnaceae</taxon>
        <taxon>Hydnum</taxon>
    </lineage>
</organism>
<keyword evidence="2 6" id="KW-0812">Transmembrane</keyword>
<evidence type="ECO:0000256" key="5">
    <source>
        <dbReference type="SAM" id="MobiDB-lite"/>
    </source>
</evidence>
<keyword evidence="8" id="KW-1185">Reference proteome</keyword>